<sequence>MAEDPQSHTPDEDLIREAQAEPPPSLTSRPTDGEDELSRLTGSLLDCLITITCDPLKMAEVNEEGAYWLNIISRHLASIQSHYDSTNSATVILQALFKYKQANVFYPNAKMSTMSVLSEIAPTTDVRDLVQQIGWLYSAKIKAAEGDQQRQRAIKANWLLARATLAGFYTRRAQASEAIKLANSSYKMLRKMHGIAPTYGLITCEHLLRAHVDYKDAHYSREFRSRIERQLNEPGTPKQLESVKYFYDHCFKLLESATVYAWSGYADFKEFSTLLEGLCGPLNWRATTLFAYFWIRWRENDTRARTLDNIARSMHVRAPDLVAAFVVLLYSRMPSENQLPPVAKLFEDAIRAVRMLSTDVDVCVPLRKAFFSCFTEYMELPGDFDPSSAAAIATRAIAMCLCDPEFSSVRELLSSEKYQRLPNAIPTLSMTPQSSISGFRLNKSSNLAPSEASMASRSIKDASVVDLPSNFMRRSWSSLGSGLLLGQRVGSLRSFYTGKSSRRTRDSKMMERTWDSDDEEDDDGDVRMLE</sequence>
<name>A0A0G2H994_PHACM</name>
<evidence type="ECO:0000313" key="2">
    <source>
        <dbReference type="EMBL" id="KKY25180.1"/>
    </source>
</evidence>
<feature type="compositionally biased region" description="Basic and acidic residues" evidence="1">
    <location>
        <begin position="503"/>
        <end position="515"/>
    </location>
</feature>
<reference evidence="2 3" key="1">
    <citation type="submission" date="2015-05" db="EMBL/GenBank/DDBJ databases">
        <title>Distinctive expansion of gene families associated with plant cell wall degradation and secondary metabolism in the genomes of grapevine trunk pathogens.</title>
        <authorList>
            <person name="Lawrence D.P."/>
            <person name="Travadon R."/>
            <person name="Rolshausen P.E."/>
            <person name="Baumgartner K."/>
        </authorList>
    </citation>
    <scope>NUCLEOTIDE SEQUENCE [LARGE SCALE GENOMIC DNA]</scope>
    <source>
        <strain evidence="2">UCRPC4</strain>
    </source>
</reference>
<feature type="compositionally biased region" description="Basic and acidic residues" evidence="1">
    <location>
        <begin position="1"/>
        <end position="19"/>
    </location>
</feature>
<dbReference type="Proteomes" id="UP000053317">
    <property type="component" value="Unassembled WGS sequence"/>
</dbReference>
<feature type="region of interest" description="Disordered" evidence="1">
    <location>
        <begin position="1"/>
        <end position="35"/>
    </location>
</feature>
<accession>A0A0G2H994</accession>
<protein>
    <submittedName>
        <fullName evidence="2">Uncharacterized protein</fullName>
    </submittedName>
</protein>
<proteinExistence type="predicted"/>
<organism evidence="2 3">
    <name type="scientific">Phaeomoniella chlamydospora</name>
    <name type="common">Phaeoacremonium chlamydosporum</name>
    <dbReference type="NCBI Taxonomy" id="158046"/>
    <lineage>
        <taxon>Eukaryota</taxon>
        <taxon>Fungi</taxon>
        <taxon>Dikarya</taxon>
        <taxon>Ascomycota</taxon>
        <taxon>Pezizomycotina</taxon>
        <taxon>Eurotiomycetes</taxon>
        <taxon>Chaetothyriomycetidae</taxon>
        <taxon>Phaeomoniellales</taxon>
        <taxon>Phaeomoniellaceae</taxon>
        <taxon>Phaeomoniella</taxon>
    </lineage>
</organism>
<feature type="region of interest" description="Disordered" evidence="1">
    <location>
        <begin position="500"/>
        <end position="530"/>
    </location>
</feature>
<reference evidence="2 3" key="2">
    <citation type="submission" date="2015-05" db="EMBL/GenBank/DDBJ databases">
        <authorList>
            <person name="Morales-Cruz A."/>
            <person name="Amrine K.C."/>
            <person name="Cantu D."/>
        </authorList>
    </citation>
    <scope>NUCLEOTIDE SEQUENCE [LARGE SCALE GENOMIC DNA]</scope>
    <source>
        <strain evidence="2">UCRPC4</strain>
    </source>
</reference>
<evidence type="ECO:0000256" key="1">
    <source>
        <dbReference type="SAM" id="MobiDB-lite"/>
    </source>
</evidence>
<dbReference type="EMBL" id="LCWF01000047">
    <property type="protein sequence ID" value="KKY25180.1"/>
    <property type="molecule type" value="Genomic_DNA"/>
</dbReference>
<gene>
    <name evidence="2" type="ORF">UCRPC4_g01986</name>
</gene>
<keyword evidence="3" id="KW-1185">Reference proteome</keyword>
<evidence type="ECO:0000313" key="3">
    <source>
        <dbReference type="Proteomes" id="UP000053317"/>
    </source>
</evidence>
<comment type="caution">
    <text evidence="2">The sequence shown here is derived from an EMBL/GenBank/DDBJ whole genome shotgun (WGS) entry which is preliminary data.</text>
</comment>
<dbReference type="AlphaFoldDB" id="A0A0G2H994"/>